<comment type="caution">
    <text evidence="1">The sequence shown here is derived from an EMBL/GenBank/DDBJ whole genome shotgun (WGS) entry which is preliminary data.</text>
</comment>
<organism evidence="1 2">
    <name type="scientific">Anaerotignum lactatifermentans</name>
    <dbReference type="NCBI Taxonomy" id="160404"/>
    <lineage>
        <taxon>Bacteria</taxon>
        <taxon>Bacillati</taxon>
        <taxon>Bacillota</taxon>
        <taxon>Clostridia</taxon>
        <taxon>Lachnospirales</taxon>
        <taxon>Anaerotignaceae</taxon>
        <taxon>Anaerotignum</taxon>
    </lineage>
</organism>
<name>A0ABS2G6V4_9FIRM</name>
<dbReference type="Pfam" id="PF02534">
    <property type="entry name" value="T4SS-DNA_transf"/>
    <property type="match status" value="1"/>
</dbReference>
<gene>
    <name evidence="1" type="ORF">H9X83_01640</name>
</gene>
<evidence type="ECO:0000313" key="1">
    <source>
        <dbReference type="EMBL" id="MBM6876862.1"/>
    </source>
</evidence>
<protein>
    <submittedName>
        <fullName evidence="1">Type IV secretory system conjugative DNA transfer family protein</fullName>
    </submittedName>
</protein>
<reference evidence="1 2" key="1">
    <citation type="journal article" date="2021" name="Sci. Rep.">
        <title>The distribution of antibiotic resistance genes in chicken gut microbiota commensals.</title>
        <authorList>
            <person name="Juricova H."/>
            <person name="Matiasovicova J."/>
            <person name="Kubasova T."/>
            <person name="Cejkova D."/>
            <person name="Rychlik I."/>
        </authorList>
    </citation>
    <scope>NUCLEOTIDE SEQUENCE [LARGE SCALE GENOMIC DNA]</scope>
    <source>
        <strain evidence="1 2">An431b</strain>
    </source>
</reference>
<evidence type="ECO:0000313" key="2">
    <source>
        <dbReference type="Proteomes" id="UP000729290"/>
    </source>
</evidence>
<proteinExistence type="predicted"/>
<dbReference type="Proteomes" id="UP000729290">
    <property type="component" value="Unassembled WGS sequence"/>
</dbReference>
<accession>A0ABS2G6V4</accession>
<dbReference type="EMBL" id="JACSNV010000002">
    <property type="protein sequence ID" value="MBM6876862.1"/>
    <property type="molecule type" value="Genomic_DNA"/>
</dbReference>
<dbReference type="InterPro" id="IPR003688">
    <property type="entry name" value="TraG/VirD4"/>
</dbReference>
<sequence length="167" mass="19219">MLVECGKMLQRGTPKLGKDGKPMKDKRGKVIYEPYRIKVLNTINFKKSMHYNPFAYIHSEKDILKLVTTLIANTKGEGKAGDDFWVKAETLLYCALIGYIHYEAPVEEQNFSTLIEFINAMEVREDDEEFKNPVDLMFDALEAEKPNHFAVRQYKKYKLAAGDVCSK</sequence>
<keyword evidence="2" id="KW-1185">Reference proteome</keyword>